<gene>
    <name evidence="3" type="ORF">ACKW6Q_11195</name>
    <name evidence="2" type="ORF">AU378_20980</name>
</gene>
<dbReference type="Proteomes" id="UP000070513">
    <property type="component" value="Unassembled WGS sequence"/>
</dbReference>
<protein>
    <submittedName>
        <fullName evidence="3">Outer membrane protein</fullName>
    </submittedName>
</protein>
<evidence type="ECO:0000313" key="5">
    <source>
        <dbReference type="Proteomes" id="UP001634154"/>
    </source>
</evidence>
<feature type="chain" id="PRO_5007467287" evidence="1">
    <location>
        <begin position="20"/>
        <end position="169"/>
    </location>
</feature>
<evidence type="ECO:0000313" key="3">
    <source>
        <dbReference type="EMBL" id="MFN1217523.1"/>
    </source>
</evidence>
<dbReference type="EMBL" id="JBJXVJ010000002">
    <property type="protein sequence ID" value="MFN1217523.1"/>
    <property type="molecule type" value="Genomic_DNA"/>
</dbReference>
<dbReference type="InterPro" id="IPR011250">
    <property type="entry name" value="OMP/PagP_B-barrel"/>
</dbReference>
<reference evidence="3 5" key="4">
    <citation type="submission" date="2024-12" db="EMBL/GenBank/DDBJ databases">
        <title>Draft genome sequence of Chryseobacterium kwangjuense AG447.</title>
        <authorList>
            <person name="Cheptsov V.S."/>
            <person name="Belov A."/>
            <person name="Zavarzina A.G."/>
        </authorList>
    </citation>
    <scope>NUCLEOTIDE SEQUENCE [LARGE SCALE GENOMIC DNA]</scope>
    <source>
        <strain evidence="3 5">AG447</strain>
    </source>
</reference>
<reference evidence="4" key="1">
    <citation type="submission" date="2015-12" db="EMBL/GenBank/DDBJ databases">
        <title>Genome sequence of a biocontrol rhizobacterium Chryseobacterium kwangjuense strain KJ1R5 isolated from pepper (Capsicum annuum L.).</title>
        <authorList>
            <person name="Jeong J.-J."/>
            <person name="Park H."/>
            <person name="Mannaa M."/>
            <person name="Sang M.K."/>
            <person name="Choi I.-G."/>
            <person name="Kim K.D."/>
        </authorList>
    </citation>
    <scope>NUCLEOTIDE SEQUENCE [LARGE SCALE GENOMIC DNA]</scope>
    <source>
        <strain evidence="4">KJ1R5</strain>
    </source>
</reference>
<dbReference type="EMBL" id="LPUR01000019">
    <property type="protein sequence ID" value="KXH79127.1"/>
    <property type="molecule type" value="Genomic_DNA"/>
</dbReference>
<dbReference type="SUPFAM" id="SSF56925">
    <property type="entry name" value="OMPA-like"/>
    <property type="match status" value="1"/>
</dbReference>
<organism evidence="2 4">
    <name type="scientific">Chryseobacterium kwangjuense</name>
    <dbReference type="NCBI Taxonomy" id="267125"/>
    <lineage>
        <taxon>Bacteria</taxon>
        <taxon>Pseudomonadati</taxon>
        <taxon>Bacteroidota</taxon>
        <taxon>Flavobacteriia</taxon>
        <taxon>Flavobacteriales</taxon>
        <taxon>Weeksellaceae</taxon>
        <taxon>Chryseobacterium group</taxon>
        <taxon>Chryseobacterium</taxon>
    </lineage>
</organism>
<feature type="signal peptide" evidence="1">
    <location>
        <begin position="1"/>
        <end position="19"/>
    </location>
</feature>
<keyword evidence="1" id="KW-0732">Signal</keyword>
<sequence>MKKKIFLLGLMSFFGIVNAQRIQKNEAQMNVAIGVANGWGIPVSVGVDYGIHNDITVGIEGSFASEKFAGDDIKGRWIGVGANGNYHFNSLLKIPNKWDFYAGATLAYNSFSYKFRGSEYDYLAGESSGVGFAGQVGGRYFFTDHLAFNVELGGGTIASGGKAGLTYKF</sequence>
<dbReference type="Proteomes" id="UP001634154">
    <property type="component" value="Unassembled WGS sequence"/>
</dbReference>
<name>A0A135W2K7_9FLAO</name>
<comment type="caution">
    <text evidence="2">The sequence shown here is derived from an EMBL/GenBank/DDBJ whole genome shotgun (WGS) entry which is preliminary data.</text>
</comment>
<dbReference type="RefSeq" id="WP_062653676.1">
    <property type="nucleotide sequence ID" value="NZ_JBJXVJ010000002.1"/>
</dbReference>
<evidence type="ECO:0000313" key="2">
    <source>
        <dbReference type="EMBL" id="KXH79127.1"/>
    </source>
</evidence>
<accession>A0A135W2K7</accession>
<proteinExistence type="predicted"/>
<evidence type="ECO:0000313" key="4">
    <source>
        <dbReference type="Proteomes" id="UP000070513"/>
    </source>
</evidence>
<evidence type="ECO:0000256" key="1">
    <source>
        <dbReference type="SAM" id="SignalP"/>
    </source>
</evidence>
<reference evidence="2 4" key="3">
    <citation type="journal article" date="2016" name="Genome Announc.">
        <title>Draft Genome Sequence of a Biocontrol Rhizobacterium, Chryseobacterium kwangjuense Strain KJ1R5, Isolated from Pepper (Capsicum annuum).</title>
        <authorList>
            <person name="Jeong J.J."/>
            <person name="Park H."/>
            <person name="Park B.H."/>
            <person name="Mannaa M."/>
            <person name="Sang M.K."/>
            <person name="Choi I.G."/>
            <person name="Kim K.D."/>
        </authorList>
    </citation>
    <scope>NUCLEOTIDE SEQUENCE [LARGE SCALE GENOMIC DNA]</scope>
    <source>
        <strain evidence="2 4">KJ1R5</strain>
    </source>
</reference>
<dbReference type="Gene3D" id="2.40.160.20">
    <property type="match status" value="1"/>
</dbReference>
<keyword evidence="5" id="KW-1185">Reference proteome</keyword>
<dbReference type="AlphaFoldDB" id="A0A135W2K7"/>
<reference evidence="2" key="2">
    <citation type="submission" date="2015-12" db="EMBL/GenBank/DDBJ databases">
        <authorList>
            <person name="Shamseldin A."/>
            <person name="Moawad H."/>
            <person name="Abd El-Rahim W.M."/>
            <person name="Sadowsky M.J."/>
        </authorList>
    </citation>
    <scope>NUCLEOTIDE SEQUENCE</scope>
    <source>
        <strain evidence="2">KJ1R5</strain>
    </source>
</reference>
<dbReference type="OrthoDB" id="658990at2"/>